<dbReference type="EMBL" id="QBKP01000080">
    <property type="protein sequence ID" value="PTX35465.1"/>
    <property type="molecule type" value="Genomic_DNA"/>
</dbReference>
<feature type="non-terminal residue" evidence="1">
    <location>
        <position position="1"/>
    </location>
</feature>
<organism evidence="1 2">
    <name type="scientific">Gemmobacter caeni</name>
    <dbReference type="NCBI Taxonomy" id="589035"/>
    <lineage>
        <taxon>Bacteria</taxon>
        <taxon>Pseudomonadati</taxon>
        <taxon>Pseudomonadota</taxon>
        <taxon>Alphaproteobacteria</taxon>
        <taxon>Rhodobacterales</taxon>
        <taxon>Paracoccaceae</taxon>
        <taxon>Gemmobacter</taxon>
    </lineage>
</organism>
<comment type="caution">
    <text evidence="1">The sequence shown here is derived from an EMBL/GenBank/DDBJ whole genome shotgun (WGS) entry which is preliminary data.</text>
</comment>
<accession>A0A2T5ZVB0</accession>
<protein>
    <submittedName>
        <fullName evidence="1">Uncharacterized protein</fullName>
    </submittedName>
</protein>
<dbReference type="Proteomes" id="UP000244224">
    <property type="component" value="Unassembled WGS sequence"/>
</dbReference>
<proteinExistence type="predicted"/>
<evidence type="ECO:0000313" key="1">
    <source>
        <dbReference type="EMBL" id="PTX35465.1"/>
    </source>
</evidence>
<keyword evidence="2" id="KW-1185">Reference proteome</keyword>
<gene>
    <name evidence="1" type="ORF">C8N34_1801</name>
</gene>
<name>A0A2T5ZVB0_9RHOB</name>
<sequence length="40" mass="4080">QMLLAGFPGLDAQAMAQLMAEAFLTADLAGRLDADGRGDG</sequence>
<evidence type="ECO:0000313" key="2">
    <source>
        <dbReference type="Proteomes" id="UP000244224"/>
    </source>
</evidence>
<dbReference type="AlphaFoldDB" id="A0A2T5ZVB0"/>
<reference evidence="1 2" key="1">
    <citation type="submission" date="2018-04" db="EMBL/GenBank/DDBJ databases">
        <title>Genomic Encyclopedia of Archaeal and Bacterial Type Strains, Phase II (KMG-II): from individual species to whole genera.</title>
        <authorList>
            <person name="Goeker M."/>
        </authorList>
    </citation>
    <scope>NUCLEOTIDE SEQUENCE [LARGE SCALE GENOMIC DNA]</scope>
    <source>
        <strain evidence="1 2">DSM 21823</strain>
    </source>
</reference>